<keyword evidence="1" id="KW-0805">Transcription regulation</keyword>
<dbReference type="GO" id="GO:0003677">
    <property type="term" value="F:DNA binding"/>
    <property type="evidence" value="ECO:0007669"/>
    <property type="project" value="UniProtKB-KW"/>
</dbReference>
<evidence type="ECO:0000256" key="1">
    <source>
        <dbReference type="ARBA" id="ARBA00023015"/>
    </source>
</evidence>
<dbReference type="Pfam" id="PF12840">
    <property type="entry name" value="HTH_20"/>
    <property type="match status" value="1"/>
</dbReference>
<dbReference type="SUPFAM" id="SSF46785">
    <property type="entry name" value="Winged helix' DNA-binding domain"/>
    <property type="match status" value="1"/>
</dbReference>
<sequence>MPSNERHRISDLDTLKAISHPLRLKLYRALHIKRTATASQLADQVDEAVSLVSYHLRKLADHGLIEPAEGQGTDGRERWWQPSARGLTYSEADFGDAPETAAVYAAAGRMSFDQHVELYRAHQDSRHTWDAEWRGASWSSENLLRLTAGELADLSREMGALIDRYQEAGNARDAAGDTEGRESVALHTYGFPFRREPAPVTPRL</sequence>
<dbReference type="PANTHER" id="PTHR33154">
    <property type="entry name" value="TRANSCRIPTIONAL REGULATOR, ARSR FAMILY"/>
    <property type="match status" value="1"/>
</dbReference>
<dbReference type="Gene3D" id="1.10.10.10">
    <property type="entry name" value="Winged helix-like DNA-binding domain superfamily/Winged helix DNA-binding domain"/>
    <property type="match status" value="1"/>
</dbReference>
<dbReference type="InterPro" id="IPR051081">
    <property type="entry name" value="HTH_MetalResp_TranReg"/>
</dbReference>
<dbReference type="InterPro" id="IPR036388">
    <property type="entry name" value="WH-like_DNA-bd_sf"/>
</dbReference>
<protein>
    <submittedName>
        <fullName evidence="5">Helix-turn-helix domain-containing protein</fullName>
    </submittedName>
</protein>
<dbReference type="GO" id="GO:0003700">
    <property type="term" value="F:DNA-binding transcription factor activity"/>
    <property type="evidence" value="ECO:0007669"/>
    <property type="project" value="InterPro"/>
</dbReference>
<dbReference type="SMART" id="SM00418">
    <property type="entry name" value="HTH_ARSR"/>
    <property type="match status" value="1"/>
</dbReference>
<dbReference type="InterPro" id="IPR036390">
    <property type="entry name" value="WH_DNA-bd_sf"/>
</dbReference>
<keyword evidence="3" id="KW-0804">Transcription</keyword>
<dbReference type="EMBL" id="JACWUS010000002">
    <property type="protein sequence ID" value="MBD2829560.1"/>
    <property type="molecule type" value="Genomic_DNA"/>
</dbReference>
<comment type="caution">
    <text evidence="5">The sequence shown here is derived from an EMBL/GenBank/DDBJ whole genome shotgun (WGS) entry which is preliminary data.</text>
</comment>
<dbReference type="AlphaFoldDB" id="A0A927BKV1"/>
<dbReference type="InterPro" id="IPR011991">
    <property type="entry name" value="ArsR-like_HTH"/>
</dbReference>
<evidence type="ECO:0000256" key="2">
    <source>
        <dbReference type="ARBA" id="ARBA00023125"/>
    </source>
</evidence>
<gene>
    <name evidence="5" type="ORF">ID875_17760</name>
</gene>
<evidence type="ECO:0000313" key="5">
    <source>
        <dbReference type="EMBL" id="MBD2829560.1"/>
    </source>
</evidence>
<dbReference type="InterPro" id="IPR001845">
    <property type="entry name" value="HTH_ArsR_DNA-bd_dom"/>
</dbReference>
<evidence type="ECO:0000256" key="3">
    <source>
        <dbReference type="ARBA" id="ARBA00023163"/>
    </source>
</evidence>
<keyword evidence="2" id="KW-0238">DNA-binding</keyword>
<evidence type="ECO:0000259" key="4">
    <source>
        <dbReference type="SMART" id="SM00418"/>
    </source>
</evidence>
<accession>A0A927BKV1</accession>
<dbReference type="CDD" id="cd00090">
    <property type="entry name" value="HTH_ARSR"/>
    <property type="match status" value="1"/>
</dbReference>
<reference evidence="5" key="1">
    <citation type="journal article" date="2020" name="PLoS ONE">
        <title>Isolation and characterization of Streptomyces bacteriophages and Streptomyces strains encoding biosynthetic arsenals: Streptomyces strains and phages for antibiotic discovery.</title>
        <authorList>
            <person name="Montano E.T."/>
            <person name="Nideffer J.F."/>
            <person name="Brumage L."/>
            <person name="Erb M."/>
            <person name="Derman A.I."/>
            <person name="Davis J.P."/>
            <person name="Estrada E."/>
            <person name="Fu S."/>
            <person name="Le D."/>
            <person name="Vuppala A."/>
            <person name="Tran C."/>
            <person name="Luterstein E."/>
            <person name="Lakkaraju S."/>
            <person name="Panchagnula S."/>
            <person name="Ren C."/>
            <person name="Doan J."/>
            <person name="Tran S."/>
            <person name="Soriano J."/>
            <person name="Fujita Y."/>
            <person name="Gutala P."/>
            <person name="Fujii Q."/>
            <person name="Lee M."/>
            <person name="Bui A."/>
            <person name="Villarreal C."/>
            <person name="Shing S.R."/>
            <person name="Kim S."/>
            <person name="Freeman D."/>
            <person name="Racha V."/>
            <person name="Ho A."/>
            <person name="Kumar P."/>
            <person name="Falah K."/>
            <person name="Dawson T."/>
            <person name="Enustun E."/>
            <person name="Prichard A."/>
            <person name="Gomez A."/>
            <person name="Khanna K."/>
            <person name="Trigg S."/>
            <person name="Fernandez L."/>
            <person name="Pogliano K."/>
            <person name="Pogliano J."/>
        </authorList>
    </citation>
    <scope>NUCLEOTIDE SEQUENCE</scope>
    <source>
        <strain evidence="5">QF2</strain>
    </source>
</reference>
<organism evidence="5">
    <name type="scientific">Streptomyces globisporus</name>
    <dbReference type="NCBI Taxonomy" id="1908"/>
    <lineage>
        <taxon>Bacteria</taxon>
        <taxon>Bacillati</taxon>
        <taxon>Actinomycetota</taxon>
        <taxon>Actinomycetes</taxon>
        <taxon>Kitasatosporales</taxon>
        <taxon>Streptomycetaceae</taxon>
        <taxon>Streptomyces</taxon>
    </lineage>
</organism>
<proteinExistence type="predicted"/>
<feature type="domain" description="HTH arsR-type" evidence="4">
    <location>
        <begin position="13"/>
        <end position="94"/>
    </location>
</feature>
<name>A0A927BKV1_STRGL</name>
<dbReference type="PANTHER" id="PTHR33154:SF15">
    <property type="entry name" value="REGULATORY PROTEIN ARSR"/>
    <property type="match status" value="1"/>
</dbReference>